<dbReference type="GO" id="GO:0016491">
    <property type="term" value="F:oxidoreductase activity"/>
    <property type="evidence" value="ECO:0007669"/>
    <property type="project" value="UniProtKB-KW"/>
</dbReference>
<keyword evidence="7" id="KW-1185">Reference proteome</keyword>
<proteinExistence type="inferred from homology"/>
<gene>
    <name evidence="6" type="ORF">URODEC1_LOCUS94608</name>
</gene>
<keyword evidence="3" id="KW-0284">Flavonoid biosynthesis</keyword>
<dbReference type="PANTHER" id="PTHR10366">
    <property type="entry name" value="NAD DEPENDENT EPIMERASE/DEHYDRATASE"/>
    <property type="match status" value="1"/>
</dbReference>
<name>A0ABC9EEP1_9POAL</name>
<dbReference type="Proteomes" id="UP001497457">
    <property type="component" value="Chromosome 4rd"/>
</dbReference>
<dbReference type="GO" id="GO:0009813">
    <property type="term" value="P:flavonoid biosynthetic process"/>
    <property type="evidence" value="ECO:0007669"/>
    <property type="project" value="UniProtKB-KW"/>
</dbReference>
<accession>A0ABC9EEP1</accession>
<feature type="compositionally biased region" description="Low complexity" evidence="5">
    <location>
        <begin position="203"/>
        <end position="216"/>
    </location>
</feature>
<dbReference type="SUPFAM" id="SSF51735">
    <property type="entry name" value="NAD(P)-binding Rossmann-fold domains"/>
    <property type="match status" value="1"/>
</dbReference>
<organism evidence="6 7">
    <name type="scientific">Urochloa decumbens</name>
    <dbReference type="NCBI Taxonomy" id="240449"/>
    <lineage>
        <taxon>Eukaryota</taxon>
        <taxon>Viridiplantae</taxon>
        <taxon>Streptophyta</taxon>
        <taxon>Embryophyta</taxon>
        <taxon>Tracheophyta</taxon>
        <taxon>Spermatophyta</taxon>
        <taxon>Magnoliopsida</taxon>
        <taxon>Liliopsida</taxon>
        <taxon>Poales</taxon>
        <taxon>Poaceae</taxon>
        <taxon>PACMAD clade</taxon>
        <taxon>Panicoideae</taxon>
        <taxon>Panicodae</taxon>
        <taxon>Paniceae</taxon>
        <taxon>Melinidinae</taxon>
        <taxon>Urochloa</taxon>
    </lineage>
</organism>
<evidence type="ECO:0000256" key="2">
    <source>
        <dbReference type="ARBA" id="ARBA00023002"/>
    </source>
</evidence>
<evidence type="ECO:0000256" key="1">
    <source>
        <dbReference type="ARBA" id="ARBA00022857"/>
    </source>
</evidence>
<evidence type="ECO:0000256" key="3">
    <source>
        <dbReference type="ARBA" id="ARBA00023241"/>
    </source>
</evidence>
<keyword evidence="1" id="KW-0521">NADP</keyword>
<dbReference type="InterPro" id="IPR050425">
    <property type="entry name" value="NAD(P)_dehydrat-like"/>
</dbReference>
<dbReference type="EMBL" id="OZ075114">
    <property type="protein sequence ID" value="CAL5055738.1"/>
    <property type="molecule type" value="Genomic_DNA"/>
</dbReference>
<dbReference type="AlphaFoldDB" id="A0ABC9EEP1"/>
<evidence type="ECO:0000313" key="6">
    <source>
        <dbReference type="EMBL" id="CAL5055738.1"/>
    </source>
</evidence>
<feature type="region of interest" description="Disordered" evidence="5">
    <location>
        <begin position="191"/>
        <end position="216"/>
    </location>
</feature>
<sequence length="286" mass="31500">MVFRADLEEEGSFDKAVTDCDYAFLVAAPVNLRSENPEVFRADLEEEGSFDKAVTGCDYAFLVAAPVNLRSENPEVDTVKSVILTSSAGSVVVRPDLQGDGHVLDDDSWSDVNFLTATKRTRCPRCCLRRRRADLRTSTASASSQSAPSSPPARQIHTSVPGCLFLLSGDEAAFESHGPWRRPAWWRWSKSTTSAAPRRRRPPAGTSAAPSTRRSARSRASCLKITRSTLSKQACFCSSGDLLQKPRVRLSSAKLVREGFEYKYKTLDGMYHDMIDYGKALGILPN</sequence>
<dbReference type="Gene3D" id="3.40.50.720">
    <property type="entry name" value="NAD(P)-binding Rossmann-like Domain"/>
    <property type="match status" value="2"/>
</dbReference>
<dbReference type="InterPro" id="IPR036291">
    <property type="entry name" value="NAD(P)-bd_dom_sf"/>
</dbReference>
<protein>
    <submittedName>
        <fullName evidence="6">Uncharacterized protein</fullName>
    </submittedName>
</protein>
<evidence type="ECO:0000256" key="4">
    <source>
        <dbReference type="ARBA" id="ARBA00023445"/>
    </source>
</evidence>
<evidence type="ECO:0000313" key="7">
    <source>
        <dbReference type="Proteomes" id="UP001497457"/>
    </source>
</evidence>
<reference evidence="6" key="1">
    <citation type="submission" date="2024-10" db="EMBL/GenBank/DDBJ databases">
        <authorList>
            <person name="Ryan C."/>
        </authorList>
    </citation>
    <scope>NUCLEOTIDE SEQUENCE [LARGE SCALE GENOMIC DNA]</scope>
</reference>
<keyword evidence="2" id="KW-0560">Oxidoreductase</keyword>
<evidence type="ECO:0000256" key="5">
    <source>
        <dbReference type="SAM" id="MobiDB-lite"/>
    </source>
</evidence>
<comment type="similarity">
    <text evidence="4">Belongs to the NAD(P)-dependent epimerase/dehydratase family. Dihydroflavonol-4-reductase subfamily.</text>
</comment>
<dbReference type="PANTHER" id="PTHR10366:SF288">
    <property type="entry name" value="ANTHOCYANIDIN REDUCTASE"/>
    <property type="match status" value="1"/>
</dbReference>